<comment type="caution">
    <text evidence="5">The sequence shown here is derived from an EMBL/GenBank/DDBJ whole genome shotgun (WGS) entry which is preliminary data.</text>
</comment>
<evidence type="ECO:0000313" key="5">
    <source>
        <dbReference type="EMBL" id="KAL0378220.1"/>
    </source>
</evidence>
<name>A0AAW2RE92_SESRA</name>
<dbReference type="GO" id="GO:0000145">
    <property type="term" value="C:exocyst"/>
    <property type="evidence" value="ECO:0007669"/>
    <property type="project" value="InterPro"/>
</dbReference>
<dbReference type="InterPro" id="IPR004140">
    <property type="entry name" value="Exo70"/>
</dbReference>
<evidence type="ECO:0000259" key="4">
    <source>
        <dbReference type="Pfam" id="PF03081"/>
    </source>
</evidence>
<dbReference type="Pfam" id="PF20669">
    <property type="entry name" value="Exo70_N"/>
    <property type="match status" value="1"/>
</dbReference>
<comment type="similarity">
    <text evidence="1 3">Belongs to the EXO70 family.</text>
</comment>
<organism evidence="5">
    <name type="scientific">Sesamum radiatum</name>
    <name type="common">Black benniseed</name>
    <dbReference type="NCBI Taxonomy" id="300843"/>
    <lineage>
        <taxon>Eukaryota</taxon>
        <taxon>Viridiplantae</taxon>
        <taxon>Streptophyta</taxon>
        <taxon>Embryophyta</taxon>
        <taxon>Tracheophyta</taxon>
        <taxon>Spermatophyta</taxon>
        <taxon>Magnoliopsida</taxon>
        <taxon>eudicotyledons</taxon>
        <taxon>Gunneridae</taxon>
        <taxon>Pentapetalae</taxon>
        <taxon>asterids</taxon>
        <taxon>lamiids</taxon>
        <taxon>Lamiales</taxon>
        <taxon>Pedaliaceae</taxon>
        <taxon>Sesamum</taxon>
    </lineage>
</organism>
<evidence type="ECO:0000256" key="3">
    <source>
        <dbReference type="RuleBase" id="RU365026"/>
    </source>
</evidence>
<dbReference type="InterPro" id="IPR016159">
    <property type="entry name" value="Cullin_repeat-like_dom_sf"/>
</dbReference>
<reference evidence="5" key="2">
    <citation type="journal article" date="2024" name="Plant">
        <title>Genomic evolution and insights into agronomic trait innovations of Sesamum species.</title>
        <authorList>
            <person name="Miao H."/>
            <person name="Wang L."/>
            <person name="Qu L."/>
            <person name="Liu H."/>
            <person name="Sun Y."/>
            <person name="Le M."/>
            <person name="Wang Q."/>
            <person name="Wei S."/>
            <person name="Zheng Y."/>
            <person name="Lin W."/>
            <person name="Duan Y."/>
            <person name="Cao H."/>
            <person name="Xiong S."/>
            <person name="Wang X."/>
            <person name="Wei L."/>
            <person name="Li C."/>
            <person name="Ma Q."/>
            <person name="Ju M."/>
            <person name="Zhao R."/>
            <person name="Li G."/>
            <person name="Mu C."/>
            <person name="Tian Q."/>
            <person name="Mei H."/>
            <person name="Zhang T."/>
            <person name="Gao T."/>
            <person name="Zhang H."/>
        </authorList>
    </citation>
    <scope>NUCLEOTIDE SEQUENCE</scope>
    <source>
        <strain evidence="5">G02</strain>
    </source>
</reference>
<evidence type="ECO:0000256" key="2">
    <source>
        <dbReference type="ARBA" id="ARBA00022448"/>
    </source>
</evidence>
<reference evidence="5" key="1">
    <citation type="submission" date="2020-06" db="EMBL/GenBank/DDBJ databases">
        <authorList>
            <person name="Li T."/>
            <person name="Hu X."/>
            <person name="Zhang T."/>
            <person name="Song X."/>
            <person name="Zhang H."/>
            <person name="Dai N."/>
            <person name="Sheng W."/>
            <person name="Hou X."/>
            <person name="Wei L."/>
        </authorList>
    </citation>
    <scope>NUCLEOTIDE SEQUENCE</scope>
    <source>
        <strain evidence="5">G02</strain>
        <tissue evidence="5">Leaf</tissue>
    </source>
</reference>
<gene>
    <name evidence="5" type="ORF">Sradi_3127500</name>
</gene>
<dbReference type="AlphaFoldDB" id="A0AAW2RE92"/>
<dbReference type="GO" id="GO:0005546">
    <property type="term" value="F:phosphatidylinositol-4,5-bisphosphate binding"/>
    <property type="evidence" value="ECO:0007669"/>
    <property type="project" value="InterPro"/>
</dbReference>
<keyword evidence="3" id="KW-0268">Exocytosis</keyword>
<comment type="function">
    <text evidence="3">Component of the exocyst complex.</text>
</comment>
<dbReference type="GO" id="GO:0015031">
    <property type="term" value="P:protein transport"/>
    <property type="evidence" value="ECO:0007669"/>
    <property type="project" value="UniProtKB-KW"/>
</dbReference>
<proteinExistence type="inferred from homology"/>
<dbReference type="InterPro" id="IPR046364">
    <property type="entry name" value="Exo70_C"/>
</dbReference>
<dbReference type="Gene3D" id="1.20.1280.170">
    <property type="entry name" value="Exocyst complex component Exo70"/>
    <property type="match status" value="1"/>
</dbReference>
<dbReference type="GO" id="GO:0006887">
    <property type="term" value="P:exocytosis"/>
    <property type="evidence" value="ECO:0007669"/>
    <property type="project" value="UniProtKB-KW"/>
</dbReference>
<feature type="domain" description="Exocyst complex subunit Exo70 C-terminal" evidence="4">
    <location>
        <begin position="316"/>
        <end position="427"/>
    </location>
</feature>
<dbReference type="PANTHER" id="PTHR12542:SF85">
    <property type="entry name" value="EXOCYST SUBUNIT EXO70 FAMILY PROTEIN"/>
    <property type="match status" value="1"/>
</dbReference>
<evidence type="ECO:0000256" key="1">
    <source>
        <dbReference type="ARBA" id="ARBA00006756"/>
    </source>
</evidence>
<accession>A0AAW2RE92</accession>
<keyword evidence="3" id="KW-0653">Protein transport</keyword>
<keyword evidence="2 3" id="KW-0813">Transport</keyword>
<sequence length="452" mass="51020">MFGKATSLCNVENKQPDLTHLSALSLLMLSESPNTLCTKNGWFVTSRMGESHDLVAARKILKSSIEKSRNIAIAVDEIGTRLKETSHSLAYLQAAIKDMACECAVYEIRGDVHRAIGPAAAVLKVLDLVYELKDSLDVGPRAAGLFVYLTNIKRLQDALKLLADNCRLVILWLEDVMQFIKDNGVVADDWYFLRVSKLLKLLVELQGKGESYRQDGGVLASAFDNLENEYRSLLTRPTAYYTSIDDSSFPAPVVQELQAITEALAANNRLDECISIYAQVRAVNARATLQALSEDYLDIQLSEIVSVQTVEGYIDQWDEHMEFAVRHLLKNEYRLCSEVYQKFGSDAWMNCFSKIATDCGFNDILNFGSRICKCKNEAIKLLKLLKIFSTLDKLRLDFNELFGGKFCVEIRNQTRDLVKKVVDGACEYSGNFWCKWSCKGHLVHHRMEVFRG</sequence>
<dbReference type="PANTHER" id="PTHR12542">
    <property type="entry name" value="EXOCYST COMPLEX PROTEIN EXO70"/>
    <property type="match status" value="1"/>
</dbReference>
<dbReference type="EMBL" id="JACGWJ010000013">
    <property type="protein sequence ID" value="KAL0378220.1"/>
    <property type="molecule type" value="Genomic_DNA"/>
</dbReference>
<dbReference type="Pfam" id="PF03081">
    <property type="entry name" value="Exo70_C"/>
    <property type="match status" value="1"/>
</dbReference>
<protein>
    <recommendedName>
        <fullName evidence="3">Exocyst subunit Exo70 family protein</fullName>
    </recommendedName>
</protein>
<dbReference type="SUPFAM" id="SSF74788">
    <property type="entry name" value="Cullin repeat-like"/>
    <property type="match status" value="1"/>
</dbReference>